<sequence length="252" mass="28782">MPVPPRLLHTTRSLPRTPQRFRELIKYLCLDAKVPSRRACTIYINNMYEEQKIILKSVLSKVPSRISLTSDLWTSFATEGYIYLTAHYVDENWKLQSKILNFCHLPPPHFGAEMAKAIYEFLEDWEIELLKDRLLNSNNGLLCGGKYFHVRCCCAHILNLIIQEGLKFAKNALTKFRESIKYVKGSEGKMNAFKACVVKVGSVDTKVGLCLGVPTRWNSTFVMLQSVLAYRCVFNTLAIEDANYVTCPTAEE</sequence>
<dbReference type="InterPro" id="IPR052035">
    <property type="entry name" value="ZnF_BED_domain_contain"/>
</dbReference>
<dbReference type="SUPFAM" id="SSF53098">
    <property type="entry name" value="Ribonuclease H-like"/>
    <property type="match status" value="1"/>
</dbReference>
<dbReference type="OMA" id="KVELAMI"/>
<protein>
    <recommendedName>
        <fullName evidence="9">hAT-like transposase RNase-H fold domain-containing protein</fullName>
    </recommendedName>
</protein>
<dbReference type="OrthoDB" id="1873329at2759"/>
<evidence type="ECO:0000256" key="1">
    <source>
        <dbReference type="ARBA" id="ARBA00004123"/>
    </source>
</evidence>
<dbReference type="PANTHER" id="PTHR46481">
    <property type="entry name" value="ZINC FINGER BED DOMAIN-CONTAINING PROTEIN 4"/>
    <property type="match status" value="1"/>
</dbReference>
<keyword evidence="2" id="KW-0479">Metal-binding</keyword>
<evidence type="ECO:0008006" key="9">
    <source>
        <dbReference type="Google" id="ProtNLM"/>
    </source>
</evidence>
<keyword evidence="4" id="KW-0862">Zinc</keyword>
<evidence type="ECO:0000256" key="2">
    <source>
        <dbReference type="ARBA" id="ARBA00022723"/>
    </source>
</evidence>
<keyword evidence="8" id="KW-1185">Reference proteome</keyword>
<evidence type="ECO:0000313" key="6">
    <source>
        <dbReference type="EMBL" id="KRH56633.1"/>
    </source>
</evidence>
<evidence type="ECO:0000256" key="4">
    <source>
        <dbReference type="ARBA" id="ARBA00022833"/>
    </source>
</evidence>
<dbReference type="EMBL" id="CM000838">
    <property type="protein sequence ID" value="KRH56633.1"/>
    <property type="molecule type" value="Genomic_DNA"/>
</dbReference>
<reference evidence="6" key="3">
    <citation type="submission" date="2018-07" db="EMBL/GenBank/DDBJ databases">
        <title>WGS assembly of Glycine max.</title>
        <authorList>
            <person name="Schmutz J."/>
            <person name="Cannon S."/>
            <person name="Schlueter J."/>
            <person name="Ma J."/>
            <person name="Mitros T."/>
            <person name="Nelson W."/>
            <person name="Hyten D."/>
            <person name="Song Q."/>
            <person name="Thelen J."/>
            <person name="Cheng J."/>
            <person name="Xu D."/>
            <person name="Hellsten U."/>
            <person name="May G."/>
            <person name="Yu Y."/>
            <person name="Sakurai T."/>
            <person name="Umezawa T."/>
            <person name="Bhattacharyya M."/>
            <person name="Sandhu D."/>
            <person name="Valliyodan B."/>
            <person name="Lindquist E."/>
            <person name="Peto M."/>
            <person name="Grant D."/>
            <person name="Shu S."/>
            <person name="Goodstein D."/>
            <person name="Barry K."/>
            <person name="Futrell-Griggs M."/>
            <person name="Abernathy B."/>
            <person name="Du J."/>
            <person name="Tian Z."/>
            <person name="Zhu L."/>
            <person name="Gill N."/>
            <person name="Joshi T."/>
            <person name="Libault M."/>
            <person name="Sethuraman A."/>
            <person name="Zhang X."/>
            <person name="Shinozaki K."/>
            <person name="Nguyen H."/>
            <person name="Wing R."/>
            <person name="Cregan P."/>
            <person name="Specht J."/>
            <person name="Grimwood J."/>
            <person name="Rokhsar D."/>
            <person name="Stacey G."/>
            <person name="Shoemaker R."/>
            <person name="Jackson S."/>
        </authorList>
    </citation>
    <scope>NUCLEOTIDE SEQUENCE</scope>
    <source>
        <tissue evidence="6">Callus</tissue>
    </source>
</reference>
<dbReference type="GO" id="GO:0006357">
    <property type="term" value="P:regulation of transcription by RNA polymerase II"/>
    <property type="evidence" value="ECO:0000318"/>
    <property type="project" value="GO_Central"/>
</dbReference>
<accession>A0A0R0JUU4</accession>
<comment type="subcellular location">
    <subcellularLocation>
        <location evidence="1">Nucleus</location>
    </subcellularLocation>
</comment>
<gene>
    <name evidence="6" type="ORF">GLYMA_05G009300</name>
</gene>
<evidence type="ECO:0000256" key="5">
    <source>
        <dbReference type="ARBA" id="ARBA00023242"/>
    </source>
</evidence>
<dbReference type="Proteomes" id="UP000008827">
    <property type="component" value="Chromosome 5"/>
</dbReference>
<dbReference type="GO" id="GO:0008270">
    <property type="term" value="F:zinc ion binding"/>
    <property type="evidence" value="ECO:0007669"/>
    <property type="project" value="UniProtKB-KW"/>
</dbReference>
<dbReference type="GO" id="GO:0005634">
    <property type="term" value="C:nucleus"/>
    <property type="evidence" value="ECO:0000318"/>
    <property type="project" value="GO_Central"/>
</dbReference>
<dbReference type="EnsemblPlants" id="KRH56633">
    <property type="protein sequence ID" value="KRH56633"/>
    <property type="gene ID" value="GLYMA_05G009300"/>
</dbReference>
<name>A0A0R0JUU4_SOYBN</name>
<reference evidence="6 7" key="1">
    <citation type="journal article" date="2010" name="Nature">
        <title>Genome sequence of the palaeopolyploid soybean.</title>
        <authorList>
            <person name="Schmutz J."/>
            <person name="Cannon S.B."/>
            <person name="Schlueter J."/>
            <person name="Ma J."/>
            <person name="Mitros T."/>
            <person name="Nelson W."/>
            <person name="Hyten D.L."/>
            <person name="Song Q."/>
            <person name="Thelen J.J."/>
            <person name="Cheng J."/>
            <person name="Xu D."/>
            <person name="Hellsten U."/>
            <person name="May G.D."/>
            <person name="Yu Y."/>
            <person name="Sakurai T."/>
            <person name="Umezawa T."/>
            <person name="Bhattacharyya M.K."/>
            <person name="Sandhu D."/>
            <person name="Valliyodan B."/>
            <person name="Lindquist E."/>
            <person name="Peto M."/>
            <person name="Grant D."/>
            <person name="Shu S."/>
            <person name="Goodstein D."/>
            <person name="Barry K."/>
            <person name="Futrell-Griggs M."/>
            <person name="Abernathy B."/>
            <person name="Du J."/>
            <person name="Tian Z."/>
            <person name="Zhu L."/>
            <person name="Gill N."/>
            <person name="Joshi T."/>
            <person name="Libault M."/>
            <person name="Sethuraman A."/>
            <person name="Zhang X.-C."/>
            <person name="Shinozaki K."/>
            <person name="Nguyen H.T."/>
            <person name="Wing R.A."/>
            <person name="Cregan P."/>
            <person name="Specht J."/>
            <person name="Grimwood J."/>
            <person name="Rokhsar D."/>
            <person name="Stacey G."/>
            <person name="Shoemaker R.C."/>
            <person name="Jackson S.A."/>
        </authorList>
    </citation>
    <scope>NUCLEOTIDE SEQUENCE [LARGE SCALE GENOMIC DNA]</scope>
    <source>
        <strain evidence="7">cv. Williams 82</strain>
        <tissue evidence="6">Callus</tissue>
    </source>
</reference>
<dbReference type="Gramene" id="KRH56633">
    <property type="protein sequence ID" value="KRH56633"/>
    <property type="gene ID" value="GLYMA_05G009300"/>
</dbReference>
<proteinExistence type="predicted"/>
<evidence type="ECO:0000313" key="7">
    <source>
        <dbReference type="EnsemblPlants" id="KRH56633"/>
    </source>
</evidence>
<dbReference type="AlphaFoldDB" id="A0A0R0JUU4"/>
<dbReference type="InParanoid" id="A0A0R0JUU4"/>
<evidence type="ECO:0000256" key="3">
    <source>
        <dbReference type="ARBA" id="ARBA00022771"/>
    </source>
</evidence>
<organism evidence="6">
    <name type="scientific">Glycine max</name>
    <name type="common">Soybean</name>
    <name type="synonym">Glycine hispida</name>
    <dbReference type="NCBI Taxonomy" id="3847"/>
    <lineage>
        <taxon>Eukaryota</taxon>
        <taxon>Viridiplantae</taxon>
        <taxon>Streptophyta</taxon>
        <taxon>Embryophyta</taxon>
        <taxon>Tracheophyta</taxon>
        <taxon>Spermatophyta</taxon>
        <taxon>Magnoliopsida</taxon>
        <taxon>eudicotyledons</taxon>
        <taxon>Gunneridae</taxon>
        <taxon>Pentapetalae</taxon>
        <taxon>rosids</taxon>
        <taxon>fabids</taxon>
        <taxon>Fabales</taxon>
        <taxon>Fabaceae</taxon>
        <taxon>Papilionoideae</taxon>
        <taxon>50 kb inversion clade</taxon>
        <taxon>NPAAA clade</taxon>
        <taxon>indigoferoid/millettioid clade</taxon>
        <taxon>Phaseoleae</taxon>
        <taxon>Glycine</taxon>
        <taxon>Glycine subgen. Soja</taxon>
    </lineage>
</organism>
<dbReference type="PANTHER" id="PTHR46481:SF10">
    <property type="entry name" value="ZINC FINGER BED DOMAIN-CONTAINING PROTEIN 39"/>
    <property type="match status" value="1"/>
</dbReference>
<evidence type="ECO:0000313" key="8">
    <source>
        <dbReference type="Proteomes" id="UP000008827"/>
    </source>
</evidence>
<keyword evidence="3" id="KW-0863">Zinc-finger</keyword>
<reference evidence="7" key="2">
    <citation type="submission" date="2018-02" db="UniProtKB">
        <authorList>
            <consortium name="EnsemblPlants"/>
        </authorList>
    </citation>
    <scope>IDENTIFICATION</scope>
    <source>
        <strain evidence="7">Williams 82</strain>
    </source>
</reference>
<keyword evidence="5" id="KW-0539">Nucleus</keyword>
<dbReference type="STRING" id="3847.A0A0R0JUU4"/>
<dbReference type="InterPro" id="IPR012337">
    <property type="entry name" value="RNaseH-like_sf"/>
</dbReference>